<evidence type="ECO:0000313" key="5">
    <source>
        <dbReference type="Proteomes" id="UP000447873"/>
    </source>
</evidence>
<reference evidence="4 5" key="1">
    <citation type="submission" date="2018-12" db="EMBL/GenBank/DDBJ databases">
        <title>Venturia inaequalis Genome Resource.</title>
        <authorList>
            <person name="Lichtner F.J."/>
        </authorList>
    </citation>
    <scope>NUCLEOTIDE SEQUENCE [LARGE SCALE GENOMIC DNA]</scope>
    <source>
        <strain evidence="4 5">120213</strain>
        <strain evidence="3">Bline_iso_100314</strain>
    </source>
</reference>
<feature type="region of interest" description="Disordered" evidence="1">
    <location>
        <begin position="292"/>
        <end position="318"/>
    </location>
</feature>
<keyword evidence="2" id="KW-0472">Membrane</keyword>
<feature type="transmembrane region" description="Helical" evidence="2">
    <location>
        <begin position="134"/>
        <end position="156"/>
    </location>
</feature>
<protein>
    <submittedName>
        <fullName evidence="4">Uncharacterized protein</fullName>
    </submittedName>
</protein>
<accession>A0A8H3U4S7</accession>
<dbReference type="EMBL" id="WNWQ01001059">
    <property type="protein sequence ID" value="KAE9962407.1"/>
    <property type="molecule type" value="Genomic_DNA"/>
</dbReference>
<sequence>MIHVLLVLATSLVHSNILLWLKLGVASNRAPARLFGRLPLVTRYIWNGFSRTWHNHEYARHRFGPGYLSKPWLLFDVEELEVVEDLINRGDDKKIMLFRRHQLDAFQMVAIVGALVAGAAITMMQLPGMQEVTYVARAFFIVALVMALLAAFFTCIQQRTYGFIEEPAAIRAWLTNGVRYVNCEGKEVYQSSAHSHQLLQAPFELLCISFSTFIAGIGVYLGSAMTQHINLGSEPEKIGNRAVLIAFMSTTAFALGMLGQLLGGTDLENIKCRALTEDFKWQGNEMVLDEVGRKSRESATPRSPEFAVSPPTSLNVPPPTSLTLNVRMKDGEKASGLAKAFEQAAAAHRVSAAADLELARLYEMMR</sequence>
<proteinExistence type="predicted"/>
<dbReference type="Proteomes" id="UP000447873">
    <property type="component" value="Unassembled WGS sequence"/>
</dbReference>
<dbReference type="AlphaFoldDB" id="A0A8H3U4S7"/>
<keyword evidence="2" id="KW-0812">Transmembrane</keyword>
<evidence type="ECO:0000256" key="2">
    <source>
        <dbReference type="SAM" id="Phobius"/>
    </source>
</evidence>
<dbReference type="EMBL" id="WNWS01000923">
    <property type="protein sequence ID" value="KAE9963060.1"/>
    <property type="molecule type" value="Genomic_DNA"/>
</dbReference>
<keyword evidence="2" id="KW-1133">Transmembrane helix</keyword>
<dbReference type="Proteomes" id="UP000433883">
    <property type="component" value="Unassembled WGS sequence"/>
</dbReference>
<evidence type="ECO:0000313" key="3">
    <source>
        <dbReference type="EMBL" id="KAE9962407.1"/>
    </source>
</evidence>
<feature type="transmembrane region" description="Helical" evidence="2">
    <location>
        <begin position="6"/>
        <end position="25"/>
    </location>
</feature>
<name>A0A8H3U4S7_VENIN</name>
<feature type="transmembrane region" description="Helical" evidence="2">
    <location>
        <begin position="103"/>
        <end position="122"/>
    </location>
</feature>
<comment type="caution">
    <text evidence="4">The sequence shown here is derived from an EMBL/GenBank/DDBJ whole genome shotgun (WGS) entry which is preliminary data.</text>
</comment>
<feature type="transmembrane region" description="Helical" evidence="2">
    <location>
        <begin position="203"/>
        <end position="222"/>
    </location>
</feature>
<gene>
    <name evidence="3" type="ORF">BLS_000355</name>
    <name evidence="4" type="ORF">EG328_011808</name>
</gene>
<feature type="transmembrane region" description="Helical" evidence="2">
    <location>
        <begin position="242"/>
        <end position="263"/>
    </location>
</feature>
<organism evidence="4 5">
    <name type="scientific">Venturia inaequalis</name>
    <name type="common">Apple scab fungus</name>
    <dbReference type="NCBI Taxonomy" id="5025"/>
    <lineage>
        <taxon>Eukaryota</taxon>
        <taxon>Fungi</taxon>
        <taxon>Dikarya</taxon>
        <taxon>Ascomycota</taxon>
        <taxon>Pezizomycotina</taxon>
        <taxon>Dothideomycetes</taxon>
        <taxon>Pleosporomycetidae</taxon>
        <taxon>Venturiales</taxon>
        <taxon>Venturiaceae</taxon>
        <taxon>Venturia</taxon>
    </lineage>
</organism>
<evidence type="ECO:0000313" key="4">
    <source>
        <dbReference type="EMBL" id="KAE9963060.1"/>
    </source>
</evidence>
<evidence type="ECO:0000256" key="1">
    <source>
        <dbReference type="SAM" id="MobiDB-lite"/>
    </source>
</evidence>